<dbReference type="PANTHER" id="PTHR31748">
    <property type="entry name" value="SERPENTINE RECEPTOR, CLASS V"/>
    <property type="match status" value="1"/>
</dbReference>
<dbReference type="InterPro" id="IPR019426">
    <property type="entry name" value="7TM_GPCR_serpentine_rcpt_Srv"/>
</dbReference>
<keyword evidence="1" id="KW-0812">Transmembrane</keyword>
<reference evidence="3" key="1">
    <citation type="submission" date="2022-10" db="EMBL/GenBank/DDBJ databases">
        <title>Genome assembly of Pristionchus species.</title>
        <authorList>
            <person name="Yoshida K."/>
            <person name="Sommer R.J."/>
        </authorList>
    </citation>
    <scope>NUCLEOTIDE SEQUENCE [LARGE SCALE GENOMIC DNA]</scope>
    <source>
        <strain evidence="3">RS5460</strain>
    </source>
</reference>
<evidence type="ECO:0000313" key="3">
    <source>
        <dbReference type="Proteomes" id="UP001328107"/>
    </source>
</evidence>
<name>A0AAN5CMB1_9BILA</name>
<dbReference type="SUPFAM" id="SSF81321">
    <property type="entry name" value="Family A G protein-coupled receptor-like"/>
    <property type="match status" value="1"/>
</dbReference>
<evidence type="ECO:0000256" key="1">
    <source>
        <dbReference type="SAM" id="Phobius"/>
    </source>
</evidence>
<dbReference type="Proteomes" id="UP001328107">
    <property type="component" value="Unassembled WGS sequence"/>
</dbReference>
<evidence type="ECO:0000313" key="2">
    <source>
        <dbReference type="EMBL" id="GMR47075.1"/>
    </source>
</evidence>
<accession>A0AAN5CMB1</accession>
<dbReference type="Pfam" id="PF10323">
    <property type="entry name" value="7TM_GPCR_Srv"/>
    <property type="match status" value="1"/>
</dbReference>
<dbReference type="Gene3D" id="1.20.1070.10">
    <property type="entry name" value="Rhodopsin 7-helix transmembrane proteins"/>
    <property type="match status" value="1"/>
</dbReference>
<feature type="transmembrane region" description="Helical" evidence="1">
    <location>
        <begin position="125"/>
        <end position="146"/>
    </location>
</feature>
<proteinExistence type="predicted"/>
<organism evidence="2 3">
    <name type="scientific">Pristionchus mayeri</name>
    <dbReference type="NCBI Taxonomy" id="1317129"/>
    <lineage>
        <taxon>Eukaryota</taxon>
        <taxon>Metazoa</taxon>
        <taxon>Ecdysozoa</taxon>
        <taxon>Nematoda</taxon>
        <taxon>Chromadorea</taxon>
        <taxon>Rhabditida</taxon>
        <taxon>Rhabditina</taxon>
        <taxon>Diplogasteromorpha</taxon>
        <taxon>Diplogasteroidea</taxon>
        <taxon>Neodiplogasteridae</taxon>
        <taxon>Pristionchus</taxon>
    </lineage>
</organism>
<sequence>MQPIDAIGIILLGTSTWTILVYLLVIFSLFIERKHSKNAFYTIYMVGSVADILSLLNDFVVYCSLTGFLQLKIADYAWTVRISHMIIWGTRFSQLLTVILISANRLTAIYSLLRHALIWSKRMERICAFIQIFSIFAYGSLINYVLDPTWSKSDLGGAVMKVPKMN</sequence>
<feature type="transmembrane region" description="Helical" evidence="1">
    <location>
        <begin position="6"/>
        <end position="31"/>
    </location>
</feature>
<dbReference type="PANTHER" id="PTHR31748:SF1">
    <property type="entry name" value="SERPENTINE RECEPTOR, CLASS V"/>
    <property type="match status" value="1"/>
</dbReference>
<feature type="transmembrane region" description="Helical" evidence="1">
    <location>
        <begin position="43"/>
        <end position="71"/>
    </location>
</feature>
<dbReference type="EMBL" id="BTRK01000004">
    <property type="protein sequence ID" value="GMR47075.1"/>
    <property type="molecule type" value="Genomic_DNA"/>
</dbReference>
<protein>
    <recommendedName>
        <fullName evidence="4">G protein-coupled receptor</fullName>
    </recommendedName>
</protein>
<evidence type="ECO:0008006" key="4">
    <source>
        <dbReference type="Google" id="ProtNLM"/>
    </source>
</evidence>
<gene>
    <name evidence="2" type="ORF">PMAYCL1PPCAC_17270</name>
</gene>
<keyword evidence="1" id="KW-0472">Membrane</keyword>
<keyword evidence="1" id="KW-1133">Transmembrane helix</keyword>
<feature type="transmembrane region" description="Helical" evidence="1">
    <location>
        <begin position="91"/>
        <end position="113"/>
    </location>
</feature>
<comment type="caution">
    <text evidence="2">The sequence shown here is derived from an EMBL/GenBank/DDBJ whole genome shotgun (WGS) entry which is preliminary data.</text>
</comment>
<dbReference type="AlphaFoldDB" id="A0AAN5CMB1"/>
<keyword evidence="3" id="KW-1185">Reference proteome</keyword>